<comment type="catalytic activity">
    <reaction evidence="6">
        <text>(6S)-NADHX + ADP = AMP + phosphate + NADH + H(+)</text>
        <dbReference type="Rhea" id="RHEA:32223"/>
        <dbReference type="ChEBI" id="CHEBI:15378"/>
        <dbReference type="ChEBI" id="CHEBI:43474"/>
        <dbReference type="ChEBI" id="CHEBI:57945"/>
        <dbReference type="ChEBI" id="CHEBI:64074"/>
        <dbReference type="ChEBI" id="CHEBI:456215"/>
        <dbReference type="ChEBI" id="CHEBI:456216"/>
        <dbReference type="EC" id="4.2.1.136"/>
    </reaction>
</comment>
<dbReference type="PROSITE" id="PS01049">
    <property type="entry name" value="YJEF_C_1"/>
    <property type="match status" value="1"/>
</dbReference>
<dbReference type="GO" id="GO:0052855">
    <property type="term" value="F:ADP-dependent NAD(P)H-hydrate dehydratase activity"/>
    <property type="evidence" value="ECO:0007669"/>
    <property type="project" value="UniProtKB-UniRule"/>
</dbReference>
<dbReference type="PANTHER" id="PTHR12592">
    <property type="entry name" value="ATP-DEPENDENT (S)-NAD(P)H-HYDRATE DEHYDRATASE FAMILY MEMBER"/>
    <property type="match status" value="1"/>
</dbReference>
<dbReference type="Pfam" id="PF01256">
    <property type="entry name" value="Carb_kinase"/>
    <property type="match status" value="1"/>
</dbReference>
<evidence type="ECO:0000256" key="6">
    <source>
        <dbReference type="HAMAP-Rule" id="MF_01965"/>
    </source>
</evidence>
<evidence type="ECO:0000259" key="7">
    <source>
        <dbReference type="PROSITE" id="PS51383"/>
    </source>
</evidence>
<evidence type="ECO:0000256" key="5">
    <source>
        <dbReference type="ARBA" id="ARBA00023239"/>
    </source>
</evidence>
<comment type="subunit">
    <text evidence="6">Homotetramer.</text>
</comment>
<reference evidence="8 9" key="1">
    <citation type="journal article" date="2015" name="Genome Announc.">
        <title>Expanding the biotechnology potential of lactobacilli through comparative genomics of 213 strains and associated genera.</title>
        <authorList>
            <person name="Sun Z."/>
            <person name="Harris H.M."/>
            <person name="McCann A."/>
            <person name="Guo C."/>
            <person name="Argimon S."/>
            <person name="Zhang W."/>
            <person name="Yang X."/>
            <person name="Jeffery I.B."/>
            <person name="Cooney J.C."/>
            <person name="Kagawa T.F."/>
            <person name="Liu W."/>
            <person name="Song Y."/>
            <person name="Salvetti E."/>
            <person name="Wrobel A."/>
            <person name="Rasinkangas P."/>
            <person name="Parkhill J."/>
            <person name="Rea M.C."/>
            <person name="O'Sullivan O."/>
            <person name="Ritari J."/>
            <person name="Douillard F.P."/>
            <person name="Paul Ross R."/>
            <person name="Yang R."/>
            <person name="Briner A.E."/>
            <person name="Felis G.E."/>
            <person name="de Vos W.M."/>
            <person name="Barrangou R."/>
            <person name="Klaenhammer T.R."/>
            <person name="Caufield P.W."/>
            <person name="Cui Y."/>
            <person name="Zhang H."/>
            <person name="O'Toole P.W."/>
        </authorList>
    </citation>
    <scope>NUCLEOTIDE SEQUENCE [LARGE SCALE GENOMIC DNA]</scope>
    <source>
        <strain evidence="8 9">DSM 16045</strain>
    </source>
</reference>
<dbReference type="GO" id="GO:0005524">
    <property type="term" value="F:ATP binding"/>
    <property type="evidence" value="ECO:0007669"/>
    <property type="project" value="UniProtKB-KW"/>
</dbReference>
<feature type="binding site" evidence="6">
    <location>
        <position position="43"/>
    </location>
    <ligand>
        <name>(6S)-NADPHX</name>
        <dbReference type="ChEBI" id="CHEBI:64076"/>
    </ligand>
</feature>
<evidence type="ECO:0000256" key="3">
    <source>
        <dbReference type="ARBA" id="ARBA00022857"/>
    </source>
</evidence>
<feature type="binding site" evidence="6">
    <location>
        <begin position="189"/>
        <end position="193"/>
    </location>
    <ligand>
        <name>AMP</name>
        <dbReference type="ChEBI" id="CHEBI:456215"/>
    </ligand>
</feature>
<evidence type="ECO:0000313" key="9">
    <source>
        <dbReference type="Proteomes" id="UP000051739"/>
    </source>
</evidence>
<dbReference type="GO" id="GO:0046496">
    <property type="term" value="P:nicotinamide nucleotide metabolic process"/>
    <property type="evidence" value="ECO:0007669"/>
    <property type="project" value="UniProtKB-UniRule"/>
</dbReference>
<dbReference type="PROSITE" id="PS51383">
    <property type="entry name" value="YJEF_C_3"/>
    <property type="match status" value="1"/>
</dbReference>
<sequence>MTSLQALSADILKEVITPRPVQSYKGTFGRCVLIGGNNQFGGAIIMATMAAVYAGTGLVTAATDPINITALRTRLPEAMVIDYQDFNQLATLLSSADSIVVGPGLGETETSLKILKFVFNQVHANQCLIIDGSAITLVANHHLTLPKAQIIFTPHEMEWQRLSGIAIADQTEVNNQAAQAKLGAMVMVKKHHTKIYTNQDVYQLTIGTPAQATGGMGDTLAGIVGAFTAQFRTDYQKSALAAVYAHSAIAEELAANQYVVLPTQISAQLPQFMHQISQPDERPIGFI</sequence>
<keyword evidence="4 6" id="KW-0520">NAD</keyword>
<protein>
    <recommendedName>
        <fullName evidence="6">ADP-dependent (S)-NAD(P)H-hydrate dehydratase</fullName>
        <ecNumber evidence="6">4.2.1.136</ecNumber>
    </recommendedName>
    <alternativeName>
        <fullName evidence="6">ADP-dependent NAD(P)HX dehydratase</fullName>
    </alternativeName>
</protein>
<dbReference type="SUPFAM" id="SSF53613">
    <property type="entry name" value="Ribokinase-like"/>
    <property type="match status" value="1"/>
</dbReference>
<accession>A0A0R1VAI3</accession>
<dbReference type="Proteomes" id="UP000051739">
    <property type="component" value="Unassembled WGS sequence"/>
</dbReference>
<feature type="binding site" evidence="6">
    <location>
        <position position="155"/>
    </location>
    <ligand>
        <name>(6S)-NADPHX</name>
        <dbReference type="ChEBI" id="CHEBI:64076"/>
    </ligand>
</feature>
<comment type="similarity">
    <text evidence="6">Belongs to the NnrD/CARKD family.</text>
</comment>
<dbReference type="GO" id="GO:0052856">
    <property type="term" value="F:NAD(P)HX epimerase activity"/>
    <property type="evidence" value="ECO:0007669"/>
    <property type="project" value="TreeGrafter"/>
</dbReference>
<dbReference type="Gene3D" id="3.40.1190.20">
    <property type="match status" value="1"/>
</dbReference>
<dbReference type="PROSITE" id="PS01050">
    <property type="entry name" value="YJEF_C_2"/>
    <property type="match status" value="1"/>
</dbReference>
<name>A0A0R1VAI3_9LACO</name>
<dbReference type="GO" id="GO:0110051">
    <property type="term" value="P:metabolite repair"/>
    <property type="evidence" value="ECO:0007669"/>
    <property type="project" value="TreeGrafter"/>
</dbReference>
<dbReference type="PANTHER" id="PTHR12592:SF0">
    <property type="entry name" value="ATP-DEPENDENT (S)-NAD(P)H-HYDRATE DEHYDRATASE"/>
    <property type="match status" value="1"/>
</dbReference>
<dbReference type="CDD" id="cd01171">
    <property type="entry name" value="YXKO-related"/>
    <property type="match status" value="1"/>
</dbReference>
<proteinExistence type="inferred from homology"/>
<comment type="cofactor">
    <cofactor evidence="6">
        <name>Mg(2+)</name>
        <dbReference type="ChEBI" id="CHEBI:18420"/>
    </cofactor>
</comment>
<evidence type="ECO:0000256" key="2">
    <source>
        <dbReference type="ARBA" id="ARBA00022840"/>
    </source>
</evidence>
<evidence type="ECO:0000256" key="1">
    <source>
        <dbReference type="ARBA" id="ARBA00022741"/>
    </source>
</evidence>
<keyword evidence="1 6" id="KW-0547">Nucleotide-binding</keyword>
<dbReference type="EC" id="4.2.1.136" evidence="6"/>
<comment type="caution">
    <text evidence="8">The sequence shown here is derived from an EMBL/GenBank/DDBJ whole genome shotgun (WGS) entry which is preliminary data.</text>
</comment>
<feature type="binding site" evidence="6">
    <location>
        <position position="104"/>
    </location>
    <ligand>
        <name>(6S)-NADPHX</name>
        <dbReference type="ChEBI" id="CHEBI:64076"/>
    </ligand>
</feature>
<dbReference type="PATRIC" id="fig|1423749.3.peg.1862"/>
<feature type="domain" description="YjeF C-terminal" evidence="7">
    <location>
        <begin position="8"/>
        <end position="276"/>
    </location>
</feature>
<organism evidence="8 9">
    <name type="scientific">Limosilactobacillus gastricus DSM 16045</name>
    <dbReference type="NCBI Taxonomy" id="1423749"/>
    <lineage>
        <taxon>Bacteria</taxon>
        <taxon>Bacillati</taxon>
        <taxon>Bacillota</taxon>
        <taxon>Bacilli</taxon>
        <taxon>Lactobacillales</taxon>
        <taxon>Lactobacillaceae</taxon>
        <taxon>Limosilactobacillus</taxon>
    </lineage>
</organism>
<feature type="binding site" evidence="6">
    <location>
        <position position="217"/>
    </location>
    <ligand>
        <name>AMP</name>
        <dbReference type="ChEBI" id="CHEBI:456215"/>
    </ligand>
</feature>
<dbReference type="NCBIfam" id="TIGR00196">
    <property type="entry name" value="yjeF_cterm"/>
    <property type="match status" value="1"/>
</dbReference>
<comment type="catalytic activity">
    <reaction evidence="6">
        <text>(6S)-NADPHX + ADP = AMP + phosphate + NADPH + H(+)</text>
        <dbReference type="Rhea" id="RHEA:32235"/>
        <dbReference type="ChEBI" id="CHEBI:15378"/>
        <dbReference type="ChEBI" id="CHEBI:43474"/>
        <dbReference type="ChEBI" id="CHEBI:57783"/>
        <dbReference type="ChEBI" id="CHEBI:64076"/>
        <dbReference type="ChEBI" id="CHEBI:456215"/>
        <dbReference type="ChEBI" id="CHEBI:456216"/>
        <dbReference type="EC" id="4.2.1.136"/>
    </reaction>
</comment>
<keyword evidence="9" id="KW-1185">Reference proteome</keyword>
<dbReference type="HAMAP" id="MF_01965">
    <property type="entry name" value="NADHX_dehydratase"/>
    <property type="match status" value="1"/>
</dbReference>
<keyword evidence="2 6" id="KW-0067">ATP-binding</keyword>
<dbReference type="InterPro" id="IPR000631">
    <property type="entry name" value="CARKD"/>
</dbReference>
<dbReference type="InterPro" id="IPR017953">
    <property type="entry name" value="Carbohydrate_kinase_pred_CS"/>
</dbReference>
<evidence type="ECO:0000313" key="8">
    <source>
        <dbReference type="EMBL" id="KRM02625.1"/>
    </source>
</evidence>
<gene>
    <name evidence="6" type="primary">nnrD</name>
    <name evidence="8" type="ORF">FC60_GL001801</name>
</gene>
<keyword evidence="3 6" id="KW-0521">NADP</keyword>
<comment type="function">
    <text evidence="6">Catalyzes the dehydration of the S-form of NAD(P)HX at the expense of ADP, which is converted to AMP. Together with NAD(P)HX epimerase, which catalyzes the epimerization of the S- and R-forms, the enzyme allows the repair of both epimers of NAD(P)HX, a damaged form of NAD(P)H that is a result of enzymatic or heat-dependent hydration.</text>
</comment>
<evidence type="ECO:0000256" key="4">
    <source>
        <dbReference type="ARBA" id="ARBA00023027"/>
    </source>
</evidence>
<keyword evidence="5 6" id="KW-0456">Lyase</keyword>
<dbReference type="AlphaFoldDB" id="A0A0R1VAI3"/>
<dbReference type="EMBL" id="AZFN01000009">
    <property type="protein sequence ID" value="KRM02625.1"/>
    <property type="molecule type" value="Genomic_DNA"/>
</dbReference>
<dbReference type="InterPro" id="IPR029056">
    <property type="entry name" value="Ribokinase-like"/>
</dbReference>
<feature type="binding site" evidence="6">
    <location>
        <position position="218"/>
    </location>
    <ligand>
        <name>(6S)-NADPHX</name>
        <dbReference type="ChEBI" id="CHEBI:64076"/>
    </ligand>
</feature>